<dbReference type="RefSeq" id="WP_201916316.1">
    <property type="nucleotide sequence ID" value="NZ_BAABAX010000001.1"/>
</dbReference>
<dbReference type="EMBL" id="JAERQJ010000001">
    <property type="protein sequence ID" value="MBL0682333.1"/>
    <property type="molecule type" value="Genomic_DNA"/>
</dbReference>
<dbReference type="AlphaFoldDB" id="A0A937D9B4"/>
<accession>A0A937D9B4</accession>
<dbReference type="Proteomes" id="UP000651057">
    <property type="component" value="Unassembled WGS sequence"/>
</dbReference>
<evidence type="ECO:0000313" key="1">
    <source>
        <dbReference type="EMBL" id="MBL0682333.1"/>
    </source>
</evidence>
<proteinExistence type="predicted"/>
<sequence length="136" mass="15665">MKSESTYHYQFGAVVKITLRDGEVSQEEKTFLDHLAKVLGISGEEYDHIMQNYLTYPLEPTTTHNERLESMYTLTKLISEDETISGEQQTLWLERMAKAIGFTPGNVKYIVGKSLAVIERGIDQETYKEEIRNINK</sequence>
<dbReference type="Gene3D" id="1.10.3680.10">
    <property type="entry name" value="TerB-like"/>
    <property type="match status" value="1"/>
</dbReference>
<evidence type="ECO:0000313" key="2">
    <source>
        <dbReference type="Proteomes" id="UP000651057"/>
    </source>
</evidence>
<dbReference type="InterPro" id="IPR029024">
    <property type="entry name" value="TerB-like"/>
</dbReference>
<comment type="caution">
    <text evidence="1">The sequence shown here is derived from an EMBL/GenBank/DDBJ whole genome shotgun (WGS) entry which is preliminary data.</text>
</comment>
<dbReference type="SUPFAM" id="SSF158682">
    <property type="entry name" value="TerB-like"/>
    <property type="match status" value="1"/>
</dbReference>
<name>A0A937D9B4_9FLAO</name>
<reference evidence="1" key="1">
    <citation type="submission" date="2021-01" db="EMBL/GenBank/DDBJ databases">
        <authorList>
            <person name="Zhong Y.L."/>
        </authorList>
    </citation>
    <scope>NUCLEOTIDE SEQUENCE</scope>
    <source>
        <strain evidence="1">KCTC 23302</strain>
    </source>
</reference>
<organism evidence="1 2">
    <name type="scientific">Aquimarina mytili</name>
    <dbReference type="NCBI Taxonomy" id="874423"/>
    <lineage>
        <taxon>Bacteria</taxon>
        <taxon>Pseudomonadati</taxon>
        <taxon>Bacteroidota</taxon>
        <taxon>Flavobacteriia</taxon>
        <taxon>Flavobacteriales</taxon>
        <taxon>Flavobacteriaceae</taxon>
        <taxon>Aquimarina</taxon>
    </lineage>
</organism>
<protein>
    <submittedName>
        <fullName evidence="1">TerB family tellurite resistance protein</fullName>
    </submittedName>
</protein>
<gene>
    <name evidence="1" type="ORF">JJQ60_02280</name>
</gene>
<keyword evidence="2" id="KW-1185">Reference proteome</keyword>